<feature type="transmembrane region" description="Helical" evidence="7">
    <location>
        <begin position="30"/>
        <end position="47"/>
    </location>
</feature>
<feature type="domain" description="Glycine transporter" evidence="8">
    <location>
        <begin position="92"/>
        <end position="164"/>
    </location>
</feature>
<evidence type="ECO:0000256" key="7">
    <source>
        <dbReference type="SAM" id="Phobius"/>
    </source>
</evidence>
<evidence type="ECO:0000256" key="2">
    <source>
        <dbReference type="ARBA" id="ARBA00008193"/>
    </source>
</evidence>
<feature type="transmembrane region" description="Helical" evidence="7">
    <location>
        <begin position="6"/>
        <end position="23"/>
    </location>
</feature>
<evidence type="ECO:0000313" key="10">
    <source>
        <dbReference type="Proteomes" id="UP000323136"/>
    </source>
</evidence>
<dbReference type="PANTHER" id="PTHR30506">
    <property type="entry name" value="INNER MEMBRANE PROTEIN"/>
    <property type="match status" value="1"/>
</dbReference>
<feature type="transmembrane region" description="Helical" evidence="7">
    <location>
        <begin position="91"/>
        <end position="110"/>
    </location>
</feature>
<feature type="transmembrane region" description="Helical" evidence="7">
    <location>
        <begin position="116"/>
        <end position="137"/>
    </location>
</feature>
<evidence type="ECO:0000259" key="8">
    <source>
        <dbReference type="Pfam" id="PF03458"/>
    </source>
</evidence>
<name>A0A5S5DVW6_9FLAO</name>
<gene>
    <name evidence="9" type="ORF">C7447_102240</name>
</gene>
<accession>A0A5S5DVW6</accession>
<evidence type="ECO:0000256" key="5">
    <source>
        <dbReference type="ARBA" id="ARBA00022989"/>
    </source>
</evidence>
<feature type="transmembrane region" description="Helical" evidence="7">
    <location>
        <begin position="149"/>
        <end position="169"/>
    </location>
</feature>
<evidence type="ECO:0000256" key="6">
    <source>
        <dbReference type="ARBA" id="ARBA00023136"/>
    </source>
</evidence>
<keyword evidence="6 7" id="KW-0472">Membrane</keyword>
<reference evidence="9 10" key="1">
    <citation type="submission" date="2019-07" db="EMBL/GenBank/DDBJ databases">
        <title>Genomic Encyclopedia of Type Strains, Phase IV (KMG-IV): sequencing the most valuable type-strain genomes for metagenomic binning, comparative biology and taxonomic classification.</title>
        <authorList>
            <person name="Goeker M."/>
        </authorList>
    </citation>
    <scope>NUCLEOTIDE SEQUENCE [LARGE SCALE GENOMIC DNA]</scope>
    <source>
        <strain evidence="9 10">DSM 18961</strain>
    </source>
</reference>
<sequence length="210" mass="23251">MSIIYVLDLVGTFAFAVSGALVASKKQFDLFGVIIIAFVTAVGGGMLRDILIDAHPINWIGDLNYIWTILIAVVFTFLFKSKIEPLRKTFFLFDTIGIGVFTLLGLQKGLNFNLHPFVALIMGMISAVFGGVIRDVLTRKVPLIFKKEIYASACLAGGVVYLLLNYLAIQEDIQFIISAAVIVLIRTVSVKFKLELPKVEDDLFSKKELQ</sequence>
<proteinExistence type="inferred from homology"/>
<dbReference type="InterPro" id="IPR005115">
    <property type="entry name" value="Gly_transporter"/>
</dbReference>
<dbReference type="GO" id="GO:0005886">
    <property type="term" value="C:plasma membrane"/>
    <property type="evidence" value="ECO:0007669"/>
    <property type="project" value="UniProtKB-SubCell"/>
</dbReference>
<dbReference type="AlphaFoldDB" id="A0A5S5DVW6"/>
<feature type="transmembrane region" description="Helical" evidence="7">
    <location>
        <begin position="59"/>
        <end position="79"/>
    </location>
</feature>
<feature type="domain" description="Glycine transporter" evidence="8">
    <location>
        <begin position="6"/>
        <end position="80"/>
    </location>
</feature>
<keyword evidence="3" id="KW-1003">Cell membrane</keyword>
<keyword evidence="10" id="KW-1185">Reference proteome</keyword>
<comment type="subcellular location">
    <subcellularLocation>
        <location evidence="1">Cell membrane</location>
        <topology evidence="1">Multi-pass membrane protein</topology>
    </subcellularLocation>
</comment>
<protein>
    <submittedName>
        <fullName evidence="9">Putative membrane protein YeiH</fullName>
    </submittedName>
</protein>
<evidence type="ECO:0000256" key="3">
    <source>
        <dbReference type="ARBA" id="ARBA00022475"/>
    </source>
</evidence>
<evidence type="ECO:0000256" key="1">
    <source>
        <dbReference type="ARBA" id="ARBA00004651"/>
    </source>
</evidence>
<dbReference type="RefSeq" id="WP_148869725.1">
    <property type="nucleotide sequence ID" value="NZ_VNIA01000002.1"/>
</dbReference>
<evidence type="ECO:0000256" key="4">
    <source>
        <dbReference type="ARBA" id="ARBA00022692"/>
    </source>
</evidence>
<keyword evidence="4 7" id="KW-0812">Transmembrane</keyword>
<dbReference type="PANTHER" id="PTHR30506:SF3">
    <property type="entry name" value="UPF0126 INNER MEMBRANE PROTEIN YADS-RELATED"/>
    <property type="match status" value="1"/>
</dbReference>
<comment type="caution">
    <text evidence="9">The sequence shown here is derived from an EMBL/GenBank/DDBJ whole genome shotgun (WGS) entry which is preliminary data.</text>
</comment>
<evidence type="ECO:0000313" key="9">
    <source>
        <dbReference type="EMBL" id="TYP98922.1"/>
    </source>
</evidence>
<comment type="similarity">
    <text evidence="2">Belongs to the UPF0126 family.</text>
</comment>
<dbReference type="EMBL" id="VNIA01000002">
    <property type="protein sequence ID" value="TYP98922.1"/>
    <property type="molecule type" value="Genomic_DNA"/>
</dbReference>
<dbReference type="OrthoDB" id="9791874at2"/>
<keyword evidence="5 7" id="KW-1133">Transmembrane helix</keyword>
<dbReference type="Proteomes" id="UP000323136">
    <property type="component" value="Unassembled WGS sequence"/>
</dbReference>
<organism evidence="9 10">
    <name type="scientific">Tenacibaculum adriaticum</name>
    <dbReference type="NCBI Taxonomy" id="413713"/>
    <lineage>
        <taxon>Bacteria</taxon>
        <taxon>Pseudomonadati</taxon>
        <taxon>Bacteroidota</taxon>
        <taxon>Flavobacteriia</taxon>
        <taxon>Flavobacteriales</taxon>
        <taxon>Flavobacteriaceae</taxon>
        <taxon>Tenacibaculum</taxon>
    </lineage>
</organism>
<feature type="transmembrane region" description="Helical" evidence="7">
    <location>
        <begin position="175"/>
        <end position="194"/>
    </location>
</feature>
<dbReference type="Pfam" id="PF03458">
    <property type="entry name" value="Gly_transporter"/>
    <property type="match status" value="2"/>
</dbReference>